<dbReference type="EMBL" id="SGXD01000007">
    <property type="protein sequence ID" value="RZS79040.1"/>
    <property type="molecule type" value="Genomic_DNA"/>
</dbReference>
<gene>
    <name evidence="1" type="ORF">EV189_3910</name>
</gene>
<dbReference type="RefSeq" id="WP_130494626.1">
    <property type="nucleotide sequence ID" value="NZ_SGXD01000007.1"/>
</dbReference>
<evidence type="ECO:0000313" key="1">
    <source>
        <dbReference type="EMBL" id="RZS79040.1"/>
    </source>
</evidence>
<comment type="caution">
    <text evidence="1">The sequence shown here is derived from an EMBL/GenBank/DDBJ whole genome shotgun (WGS) entry which is preliminary data.</text>
</comment>
<organism evidence="1 2">
    <name type="scientific">Motilibacter rhizosphaerae</name>
    <dbReference type="NCBI Taxonomy" id="598652"/>
    <lineage>
        <taxon>Bacteria</taxon>
        <taxon>Bacillati</taxon>
        <taxon>Actinomycetota</taxon>
        <taxon>Actinomycetes</taxon>
        <taxon>Motilibacterales</taxon>
        <taxon>Motilibacteraceae</taxon>
        <taxon>Motilibacter</taxon>
    </lineage>
</organism>
<name>A0A4Q7NA80_9ACTN</name>
<protein>
    <submittedName>
        <fullName evidence="1">Uncharacterized protein</fullName>
    </submittedName>
</protein>
<proteinExistence type="predicted"/>
<dbReference type="Proteomes" id="UP000293638">
    <property type="component" value="Unassembled WGS sequence"/>
</dbReference>
<dbReference type="AlphaFoldDB" id="A0A4Q7NA80"/>
<keyword evidence="2" id="KW-1185">Reference proteome</keyword>
<evidence type="ECO:0000313" key="2">
    <source>
        <dbReference type="Proteomes" id="UP000293638"/>
    </source>
</evidence>
<reference evidence="1 2" key="1">
    <citation type="submission" date="2019-02" db="EMBL/GenBank/DDBJ databases">
        <title>Genomic Encyclopedia of Type Strains, Phase IV (KMG-IV): sequencing the most valuable type-strain genomes for metagenomic binning, comparative biology and taxonomic classification.</title>
        <authorList>
            <person name="Goeker M."/>
        </authorList>
    </citation>
    <scope>NUCLEOTIDE SEQUENCE [LARGE SCALE GENOMIC DNA]</scope>
    <source>
        <strain evidence="1 2">DSM 45622</strain>
    </source>
</reference>
<accession>A0A4Q7NA80</accession>
<sequence>MSDDLDVTADGPHAYSATLRGRPLRVTVAGSTLAALGLTGVEEPLAVRRTLEAVPAGAELGDEVELAELGALVPAWRELVVARLRS</sequence>
<dbReference type="OrthoDB" id="9926856at2"/>